<evidence type="ECO:0000256" key="1">
    <source>
        <dbReference type="ARBA" id="ARBA00009121"/>
    </source>
</evidence>
<feature type="domain" description="GH18" evidence="11">
    <location>
        <begin position="31"/>
        <end position="405"/>
    </location>
</feature>
<dbReference type="PROSITE" id="PS01095">
    <property type="entry name" value="GH18_1"/>
    <property type="match status" value="1"/>
</dbReference>
<dbReference type="GO" id="GO:0005975">
    <property type="term" value="P:carbohydrate metabolic process"/>
    <property type="evidence" value="ECO:0007669"/>
    <property type="project" value="InterPro"/>
</dbReference>
<keyword evidence="5" id="KW-1015">Disulfide bond</keyword>
<evidence type="ECO:0000256" key="2">
    <source>
        <dbReference type="ARBA" id="ARBA00022669"/>
    </source>
</evidence>
<keyword evidence="4 7" id="KW-0378">Hydrolase</keyword>
<dbReference type="InterPro" id="IPR029070">
    <property type="entry name" value="Chitinase_insertion_sf"/>
</dbReference>
<feature type="signal peptide" evidence="9">
    <location>
        <begin position="1"/>
        <end position="19"/>
    </location>
</feature>
<dbReference type="GO" id="GO:0004568">
    <property type="term" value="F:chitinase activity"/>
    <property type="evidence" value="ECO:0007669"/>
    <property type="project" value="TreeGrafter"/>
</dbReference>
<dbReference type="PANTHER" id="PTHR11177">
    <property type="entry name" value="CHITINASE"/>
    <property type="match status" value="1"/>
</dbReference>
<dbReference type="Pfam" id="PF00704">
    <property type="entry name" value="Glyco_hydro_18"/>
    <property type="match status" value="1"/>
</dbReference>
<feature type="chain" id="PRO_5028856362" evidence="9">
    <location>
        <begin position="20"/>
        <end position="708"/>
    </location>
</feature>
<dbReference type="InterPro" id="IPR017853">
    <property type="entry name" value="GH"/>
</dbReference>
<dbReference type="SUPFAM" id="SSF57625">
    <property type="entry name" value="Invertebrate chitin-binding proteins"/>
    <property type="match status" value="1"/>
</dbReference>
<dbReference type="PANTHER" id="PTHR11177:SF317">
    <property type="entry name" value="CHITINASE 12-RELATED"/>
    <property type="match status" value="1"/>
</dbReference>
<sequence length="708" mass="80656">MPGVIKSLIMIMLMHLNVTQVKVESSKAKSYKRVCYYTNWSQYRASPAKLLPKDIDPFLCTHLVFAFAKFDHSGHLAPTGWNDNAYTNLYKQFNKLKNKNPELKTLLAIGGWSMGSSPFTAMVKTQATRQNFINHAAGFLRKHNFDGLDLDWEYPATRGSPPEDKHRFSKLVKELRYSFSKEAVKSGKRRLLISAAVGNSPEKIDLSYDVPIISKYLDFINLMTYDLHGGWEKIMQINAPLYPRSVDIGTPSEKVTVSWVVKRWIERGASPQKLILGIPMYGRGFTFCTNQITPGSPNCGKSKPGTFTKEKGILAFSEIKQYLDNGWKRKWDKEQMVPYAYSMHEKQWVGYDDEQSIRLKIDYLKRYQLGGAMTWALPLDSFGNTKDKTSRFTLHRVIKKFLEDTDSENTRTTEGKKTLSYSLWNKPERTTKSIPYKSSTENEVQNSFSSGVLSLLEEPNKGFRTTDRTNPTWKTTMEPNIFITESPTKNLEQKRKTKPSISTTDNTLSLTKRNSQETTTYSSTMFPKQYQTLPVTFGSSDHNLINVPVLEVVFPGRNNGGERETSKKSKEESEYSIKSGVNIFQGNAGKGLFSLKKEPSLHLKQGQSVWDLRSTSKPSSSPTTPESEKILPCDEETETSTDKLKQEDSLTEVFKCPSLFGIYRDVRDCTSFFQCVWQVPFRYKCSPGTAWNDRIQSCDWPANTGCIM</sequence>
<evidence type="ECO:0000256" key="3">
    <source>
        <dbReference type="ARBA" id="ARBA00022729"/>
    </source>
</evidence>
<accession>A0A7E6FHB4</accession>
<dbReference type="GO" id="GO:0008061">
    <property type="term" value="F:chitin binding"/>
    <property type="evidence" value="ECO:0007669"/>
    <property type="project" value="UniProtKB-KW"/>
</dbReference>
<evidence type="ECO:0000256" key="4">
    <source>
        <dbReference type="ARBA" id="ARBA00022801"/>
    </source>
</evidence>
<dbReference type="CDD" id="cd02872">
    <property type="entry name" value="GH18_chitolectin_chitotriosidase"/>
    <property type="match status" value="1"/>
</dbReference>
<feature type="region of interest" description="Disordered" evidence="8">
    <location>
        <begin position="606"/>
        <end position="644"/>
    </location>
</feature>
<dbReference type="FunFam" id="3.10.50.10:FF:000001">
    <property type="entry name" value="Chitinase 3-like 1"/>
    <property type="match status" value="1"/>
</dbReference>
<dbReference type="InterPro" id="IPR011583">
    <property type="entry name" value="Chitinase_II/V-like_cat"/>
</dbReference>
<proteinExistence type="inferred from homology"/>
<keyword evidence="12" id="KW-1185">Reference proteome</keyword>
<evidence type="ECO:0000256" key="6">
    <source>
        <dbReference type="ARBA" id="ARBA00023295"/>
    </source>
</evidence>
<dbReference type="InterPro" id="IPR036508">
    <property type="entry name" value="Chitin-bd_dom_sf"/>
</dbReference>
<dbReference type="InterPro" id="IPR001579">
    <property type="entry name" value="Glyco_hydro_18_chit_AS"/>
</dbReference>
<dbReference type="PROSITE" id="PS50940">
    <property type="entry name" value="CHIT_BIND_II"/>
    <property type="match status" value="1"/>
</dbReference>
<dbReference type="Gene3D" id="3.10.50.10">
    <property type="match status" value="1"/>
</dbReference>
<dbReference type="Gene3D" id="3.20.20.80">
    <property type="entry name" value="Glycosidases"/>
    <property type="match status" value="1"/>
</dbReference>
<evidence type="ECO:0000256" key="9">
    <source>
        <dbReference type="SAM" id="SignalP"/>
    </source>
</evidence>
<dbReference type="SUPFAM" id="SSF51445">
    <property type="entry name" value="(Trans)glycosidases"/>
    <property type="match status" value="1"/>
</dbReference>
<evidence type="ECO:0000259" key="10">
    <source>
        <dbReference type="PROSITE" id="PS50940"/>
    </source>
</evidence>
<evidence type="ECO:0000259" key="11">
    <source>
        <dbReference type="PROSITE" id="PS51910"/>
    </source>
</evidence>
<dbReference type="Proteomes" id="UP000515154">
    <property type="component" value="Linkage group LG17"/>
</dbReference>
<organism evidence="12 13">
    <name type="scientific">Octopus sinensis</name>
    <name type="common">East Asian common octopus</name>
    <dbReference type="NCBI Taxonomy" id="2607531"/>
    <lineage>
        <taxon>Eukaryota</taxon>
        <taxon>Metazoa</taxon>
        <taxon>Spiralia</taxon>
        <taxon>Lophotrochozoa</taxon>
        <taxon>Mollusca</taxon>
        <taxon>Cephalopoda</taxon>
        <taxon>Coleoidea</taxon>
        <taxon>Octopodiformes</taxon>
        <taxon>Octopoda</taxon>
        <taxon>Incirrata</taxon>
        <taxon>Octopodidae</taxon>
        <taxon>Octopus</taxon>
    </lineage>
</organism>
<name>A0A7E6FHB4_9MOLL</name>
<evidence type="ECO:0000256" key="5">
    <source>
        <dbReference type="ARBA" id="ARBA00023157"/>
    </source>
</evidence>
<dbReference type="InterPro" id="IPR002557">
    <property type="entry name" value="Chitin-bd_dom"/>
</dbReference>
<dbReference type="AlphaFoldDB" id="A0A7E6FHB4"/>
<keyword evidence="6 7" id="KW-0326">Glycosidase</keyword>
<dbReference type="SMART" id="SM00636">
    <property type="entry name" value="Glyco_18"/>
    <property type="match status" value="1"/>
</dbReference>
<feature type="domain" description="Chitin-binding type-2" evidence="10">
    <location>
        <begin position="653"/>
        <end position="708"/>
    </location>
</feature>
<dbReference type="InterPro" id="IPR050314">
    <property type="entry name" value="Glycosyl_Hydrlase_18"/>
</dbReference>
<keyword evidence="3 9" id="KW-0732">Signal</keyword>
<reference evidence="13" key="1">
    <citation type="submission" date="2025-08" db="UniProtKB">
        <authorList>
            <consortium name="RefSeq"/>
        </authorList>
    </citation>
    <scope>IDENTIFICATION</scope>
</reference>
<feature type="compositionally biased region" description="Low complexity" evidence="8">
    <location>
        <begin position="615"/>
        <end position="625"/>
    </location>
</feature>
<dbReference type="SMART" id="SM00494">
    <property type="entry name" value="ChtBD2"/>
    <property type="match status" value="1"/>
</dbReference>
<gene>
    <name evidence="13" type="primary">LOC115221053</name>
</gene>
<dbReference type="GO" id="GO:0006032">
    <property type="term" value="P:chitin catabolic process"/>
    <property type="evidence" value="ECO:0007669"/>
    <property type="project" value="TreeGrafter"/>
</dbReference>
<dbReference type="InterPro" id="IPR001223">
    <property type="entry name" value="Glyco_hydro18_cat"/>
</dbReference>
<dbReference type="SUPFAM" id="SSF54556">
    <property type="entry name" value="Chitinase insertion domain"/>
    <property type="match status" value="1"/>
</dbReference>
<dbReference type="KEGG" id="osn:115221053"/>
<evidence type="ECO:0000256" key="7">
    <source>
        <dbReference type="RuleBase" id="RU000489"/>
    </source>
</evidence>
<evidence type="ECO:0000313" key="12">
    <source>
        <dbReference type="Proteomes" id="UP000515154"/>
    </source>
</evidence>
<protein>
    <submittedName>
        <fullName evidence="13">Chitotriosidase-1-like</fullName>
    </submittedName>
</protein>
<comment type="similarity">
    <text evidence="1">Belongs to the glycosyl hydrolase 18 family. Chitinase class II subfamily.</text>
</comment>
<dbReference type="Gene3D" id="2.170.140.10">
    <property type="entry name" value="Chitin binding domain"/>
    <property type="match status" value="1"/>
</dbReference>
<dbReference type="GO" id="GO:0005576">
    <property type="term" value="C:extracellular region"/>
    <property type="evidence" value="ECO:0007669"/>
    <property type="project" value="InterPro"/>
</dbReference>
<keyword evidence="2" id="KW-0147">Chitin-binding</keyword>
<dbReference type="RefSeq" id="XP_036366267.1">
    <property type="nucleotide sequence ID" value="XM_036510374.1"/>
</dbReference>
<evidence type="ECO:0000256" key="8">
    <source>
        <dbReference type="SAM" id="MobiDB-lite"/>
    </source>
</evidence>
<evidence type="ECO:0000313" key="13">
    <source>
        <dbReference type="RefSeq" id="XP_036366267.1"/>
    </source>
</evidence>
<dbReference type="PROSITE" id="PS51910">
    <property type="entry name" value="GH18_2"/>
    <property type="match status" value="1"/>
</dbReference>
<dbReference type="FunFam" id="3.20.20.80:FF:000007">
    <property type="entry name" value="Acidic mammalian chitinase"/>
    <property type="match status" value="1"/>
</dbReference>
<dbReference type="Pfam" id="PF01607">
    <property type="entry name" value="CBM_14"/>
    <property type="match status" value="1"/>
</dbReference>